<evidence type="ECO:0000313" key="8">
    <source>
        <dbReference type="EMBL" id="MBS2968496.1"/>
    </source>
</evidence>
<dbReference type="Pfam" id="PF13416">
    <property type="entry name" value="SBP_bac_8"/>
    <property type="match status" value="1"/>
</dbReference>
<dbReference type="PANTHER" id="PTHR43649:SF33">
    <property type="entry name" value="POLYGALACTURONAN_RHAMNOGALACTURONAN-BINDING PROTEIN YTCQ"/>
    <property type="match status" value="1"/>
</dbReference>
<feature type="chain" id="PRO_5047053892" evidence="7">
    <location>
        <begin position="23"/>
        <end position="524"/>
    </location>
</feature>
<dbReference type="PROSITE" id="PS51257">
    <property type="entry name" value="PROKAR_LIPOPROTEIN"/>
    <property type="match status" value="1"/>
</dbReference>
<dbReference type="SUPFAM" id="SSF53850">
    <property type="entry name" value="Periplasmic binding protein-like II"/>
    <property type="match status" value="1"/>
</dbReference>
<evidence type="ECO:0000256" key="5">
    <source>
        <dbReference type="ARBA" id="ARBA00023288"/>
    </source>
</evidence>
<evidence type="ECO:0000256" key="1">
    <source>
        <dbReference type="ARBA" id="ARBA00022475"/>
    </source>
</evidence>
<organism evidence="8 9">
    <name type="scientific">Metabacillus flavus</name>
    <dbReference type="NCBI Taxonomy" id="2823519"/>
    <lineage>
        <taxon>Bacteria</taxon>
        <taxon>Bacillati</taxon>
        <taxon>Bacillota</taxon>
        <taxon>Bacilli</taxon>
        <taxon>Bacillales</taxon>
        <taxon>Bacillaceae</taxon>
        <taxon>Metabacillus</taxon>
    </lineage>
</organism>
<proteinExistence type="predicted"/>
<name>A0ABS5LCZ1_9BACI</name>
<comment type="caution">
    <text evidence="8">The sequence shown here is derived from an EMBL/GenBank/DDBJ whole genome shotgun (WGS) entry which is preliminary data.</text>
</comment>
<keyword evidence="3" id="KW-0472">Membrane</keyword>
<evidence type="ECO:0000256" key="3">
    <source>
        <dbReference type="ARBA" id="ARBA00023136"/>
    </source>
</evidence>
<protein>
    <submittedName>
        <fullName evidence="8">Extracellular solute-binding protein</fullName>
    </submittedName>
</protein>
<dbReference type="Gene3D" id="3.40.190.10">
    <property type="entry name" value="Periplasmic binding protein-like II"/>
    <property type="match status" value="2"/>
</dbReference>
<evidence type="ECO:0000256" key="6">
    <source>
        <dbReference type="SAM" id="MobiDB-lite"/>
    </source>
</evidence>
<keyword evidence="5" id="KW-0449">Lipoprotein</keyword>
<dbReference type="InterPro" id="IPR050490">
    <property type="entry name" value="Bact_solute-bd_prot1"/>
</dbReference>
<gene>
    <name evidence="8" type="ORF">J9317_06960</name>
</gene>
<dbReference type="InterPro" id="IPR006059">
    <property type="entry name" value="SBP"/>
</dbReference>
<feature type="compositionally biased region" description="Basic and acidic residues" evidence="6">
    <location>
        <begin position="30"/>
        <end position="51"/>
    </location>
</feature>
<keyword evidence="4" id="KW-0564">Palmitate</keyword>
<dbReference type="Proteomes" id="UP000682403">
    <property type="component" value="Unassembled WGS sequence"/>
</dbReference>
<keyword evidence="2 7" id="KW-0732">Signal</keyword>
<evidence type="ECO:0000256" key="2">
    <source>
        <dbReference type="ARBA" id="ARBA00022729"/>
    </source>
</evidence>
<evidence type="ECO:0000256" key="7">
    <source>
        <dbReference type="SAM" id="SignalP"/>
    </source>
</evidence>
<dbReference type="RefSeq" id="WP_211557342.1">
    <property type="nucleotide sequence ID" value="NZ_JAGVRK010000001.1"/>
</dbReference>
<feature type="signal peptide" evidence="7">
    <location>
        <begin position="1"/>
        <end position="22"/>
    </location>
</feature>
<sequence>MGKGRKLSLVLASGMLVLSAAACSNTTSAPKEKTEQNGESKETSGPKVSEKPMEMTIHLHYNDGQVIFDDNWSTFKKAAEVTNVSLKGVAPKSSTKSEEAFNLMIASGKIPDLVFEKKENLNKYGKEGAFIPLEDLIKEHAHHIQSYLDKMPEIMKVSKAADGHLYYLPFIADGEAAEGWFIRQDWLDKLGLKMPQTVDEYYAVLKAFKEKDPNGNGKADEVPLFTRINQRIFDLASLWGGYGDFYLQGDKVVYGPMEKDFGNAMENLAKWYSEGLIDPEIFTRGATSRDILFGNNTGGSTHDWFASTVTYNDISKKHTPEFNLVPMAPPENSKGERVEPTIRSPFNNYTGVAIGHSVKDQVAAIKYLDYFFTDEGRRLMNYGVEGETYTLENGAPKFTKEVLGSPDVPGALRAVGAQIMFAYQQDFEYEKQWMAPLALEGVEDYVKNDYFLEEVPALNFTEEEEKIKNDIGLQIMTYRDEMIQKWMMGAEPVDFEKFTKRLKEMGVDKLIKVHEDAYKRYTKG</sequence>
<evidence type="ECO:0000313" key="9">
    <source>
        <dbReference type="Proteomes" id="UP000682403"/>
    </source>
</evidence>
<reference evidence="8 9" key="1">
    <citation type="submission" date="2021-04" db="EMBL/GenBank/DDBJ databases">
        <title>Metabacillus sp. strain KIGAM252 whole genome sequence.</title>
        <authorList>
            <person name="Seo M.-J."/>
            <person name="Cho E.-S."/>
            <person name="Hwang C.Y."/>
            <person name="Yoon D.J."/>
        </authorList>
    </citation>
    <scope>NUCLEOTIDE SEQUENCE [LARGE SCALE GENOMIC DNA]</scope>
    <source>
        <strain evidence="8 9">KIGAM252</strain>
    </source>
</reference>
<keyword evidence="1" id="KW-1003">Cell membrane</keyword>
<dbReference type="PANTHER" id="PTHR43649">
    <property type="entry name" value="ARABINOSE-BINDING PROTEIN-RELATED"/>
    <property type="match status" value="1"/>
</dbReference>
<evidence type="ECO:0000256" key="4">
    <source>
        <dbReference type="ARBA" id="ARBA00023139"/>
    </source>
</evidence>
<feature type="region of interest" description="Disordered" evidence="6">
    <location>
        <begin position="24"/>
        <end position="51"/>
    </location>
</feature>
<keyword evidence="9" id="KW-1185">Reference proteome</keyword>
<dbReference type="EMBL" id="JAGVRK010000001">
    <property type="protein sequence ID" value="MBS2968496.1"/>
    <property type="molecule type" value="Genomic_DNA"/>
</dbReference>
<accession>A0ABS5LCZ1</accession>